<dbReference type="PANTHER" id="PTHR30055">
    <property type="entry name" value="HTH-TYPE TRANSCRIPTIONAL REGULATOR RUTR"/>
    <property type="match status" value="1"/>
</dbReference>
<proteinExistence type="predicted"/>
<dbReference type="SUPFAM" id="SSF46689">
    <property type="entry name" value="Homeodomain-like"/>
    <property type="match status" value="1"/>
</dbReference>
<dbReference type="InterPro" id="IPR050109">
    <property type="entry name" value="HTH-type_TetR-like_transc_reg"/>
</dbReference>
<dbReference type="Gene3D" id="1.10.357.10">
    <property type="entry name" value="Tetracycline Repressor, domain 2"/>
    <property type="match status" value="1"/>
</dbReference>
<dbReference type="EMBL" id="JBITLV010000001">
    <property type="protein sequence ID" value="MFI7586344.1"/>
    <property type="molecule type" value="Genomic_DNA"/>
</dbReference>
<accession>A0ABW8AJ11</accession>
<dbReference type="PRINTS" id="PR00455">
    <property type="entry name" value="HTHTETR"/>
</dbReference>
<comment type="caution">
    <text evidence="6">The sequence shown here is derived from an EMBL/GenBank/DDBJ whole genome shotgun (WGS) entry which is preliminary data.</text>
</comment>
<dbReference type="InterPro" id="IPR009057">
    <property type="entry name" value="Homeodomain-like_sf"/>
</dbReference>
<evidence type="ECO:0000256" key="2">
    <source>
        <dbReference type="ARBA" id="ARBA00023125"/>
    </source>
</evidence>
<name>A0ABW8AJ11_9ACTN</name>
<evidence type="ECO:0000256" key="1">
    <source>
        <dbReference type="ARBA" id="ARBA00023015"/>
    </source>
</evidence>
<dbReference type="RefSeq" id="WP_398275831.1">
    <property type="nucleotide sequence ID" value="NZ_JBITLV010000001.1"/>
</dbReference>
<sequence length="186" mass="20801">MPRNRRPQDREEKLAEIVRAAVDLFSEAGFEQTSMARIARAAGVTPNTVYWYVEDKDALLVAALNHLLTEALADLGQQGELPFVEQVLWVLERLRRHSPLIGVVHARSEQAAAVAAWHNRFHELMDGLVIRHLAQQGVPEHESRATARLITFAIEGLLAHPTDPAETRVVLDLVLDRDRSGDHESA</sequence>
<evidence type="ECO:0000313" key="6">
    <source>
        <dbReference type="EMBL" id="MFI7586344.1"/>
    </source>
</evidence>
<keyword evidence="7" id="KW-1185">Reference proteome</keyword>
<gene>
    <name evidence="6" type="ORF">ACIB24_04655</name>
</gene>
<dbReference type="Proteomes" id="UP001612915">
    <property type="component" value="Unassembled WGS sequence"/>
</dbReference>
<keyword evidence="1" id="KW-0805">Transcription regulation</keyword>
<keyword evidence="2 4" id="KW-0238">DNA-binding</keyword>
<feature type="domain" description="HTH tetR-type" evidence="5">
    <location>
        <begin position="11"/>
        <end position="71"/>
    </location>
</feature>
<dbReference type="Pfam" id="PF00440">
    <property type="entry name" value="TetR_N"/>
    <property type="match status" value="1"/>
</dbReference>
<organism evidence="6 7">
    <name type="scientific">Spongisporangium articulatum</name>
    <dbReference type="NCBI Taxonomy" id="3362603"/>
    <lineage>
        <taxon>Bacteria</taxon>
        <taxon>Bacillati</taxon>
        <taxon>Actinomycetota</taxon>
        <taxon>Actinomycetes</taxon>
        <taxon>Kineosporiales</taxon>
        <taxon>Kineosporiaceae</taxon>
        <taxon>Spongisporangium</taxon>
    </lineage>
</organism>
<dbReference type="PANTHER" id="PTHR30055:SF234">
    <property type="entry name" value="HTH-TYPE TRANSCRIPTIONAL REGULATOR BETI"/>
    <property type="match status" value="1"/>
</dbReference>
<feature type="DNA-binding region" description="H-T-H motif" evidence="4">
    <location>
        <begin position="34"/>
        <end position="53"/>
    </location>
</feature>
<keyword evidence="3" id="KW-0804">Transcription</keyword>
<evidence type="ECO:0000313" key="7">
    <source>
        <dbReference type="Proteomes" id="UP001612915"/>
    </source>
</evidence>
<dbReference type="InterPro" id="IPR001647">
    <property type="entry name" value="HTH_TetR"/>
</dbReference>
<evidence type="ECO:0000259" key="5">
    <source>
        <dbReference type="PROSITE" id="PS50977"/>
    </source>
</evidence>
<protein>
    <submittedName>
        <fullName evidence="6">TetR/AcrR family transcriptional regulator</fullName>
    </submittedName>
</protein>
<evidence type="ECO:0000256" key="3">
    <source>
        <dbReference type="ARBA" id="ARBA00023163"/>
    </source>
</evidence>
<dbReference type="PROSITE" id="PS50977">
    <property type="entry name" value="HTH_TETR_2"/>
    <property type="match status" value="1"/>
</dbReference>
<evidence type="ECO:0000256" key="4">
    <source>
        <dbReference type="PROSITE-ProRule" id="PRU00335"/>
    </source>
</evidence>
<reference evidence="6 7" key="1">
    <citation type="submission" date="2024-10" db="EMBL/GenBank/DDBJ databases">
        <title>The Natural Products Discovery Center: Release of the First 8490 Sequenced Strains for Exploring Actinobacteria Biosynthetic Diversity.</title>
        <authorList>
            <person name="Kalkreuter E."/>
            <person name="Kautsar S.A."/>
            <person name="Yang D."/>
            <person name="Bader C.D."/>
            <person name="Teijaro C.N."/>
            <person name="Fluegel L."/>
            <person name="Davis C.M."/>
            <person name="Simpson J.R."/>
            <person name="Lauterbach L."/>
            <person name="Steele A.D."/>
            <person name="Gui C."/>
            <person name="Meng S."/>
            <person name="Li G."/>
            <person name="Viehrig K."/>
            <person name="Ye F."/>
            <person name="Su P."/>
            <person name="Kiefer A.F."/>
            <person name="Nichols A."/>
            <person name="Cepeda A.J."/>
            <person name="Yan W."/>
            <person name="Fan B."/>
            <person name="Jiang Y."/>
            <person name="Adhikari A."/>
            <person name="Zheng C.-J."/>
            <person name="Schuster L."/>
            <person name="Cowan T.M."/>
            <person name="Smanski M.J."/>
            <person name="Chevrette M.G."/>
            <person name="De Carvalho L.P.S."/>
            <person name="Shen B."/>
        </authorList>
    </citation>
    <scope>NUCLEOTIDE SEQUENCE [LARGE SCALE GENOMIC DNA]</scope>
    <source>
        <strain evidence="6 7">NPDC049639</strain>
    </source>
</reference>